<organism evidence="2 3">
    <name type="scientific">Rotaria socialis</name>
    <dbReference type="NCBI Taxonomy" id="392032"/>
    <lineage>
        <taxon>Eukaryota</taxon>
        <taxon>Metazoa</taxon>
        <taxon>Spiralia</taxon>
        <taxon>Gnathifera</taxon>
        <taxon>Rotifera</taxon>
        <taxon>Eurotatoria</taxon>
        <taxon>Bdelloidea</taxon>
        <taxon>Philodinida</taxon>
        <taxon>Philodinidae</taxon>
        <taxon>Rotaria</taxon>
    </lineage>
</organism>
<reference evidence="2" key="1">
    <citation type="submission" date="2021-02" db="EMBL/GenBank/DDBJ databases">
        <authorList>
            <person name="Nowell W R."/>
        </authorList>
    </citation>
    <scope>NUCLEOTIDE SEQUENCE</scope>
</reference>
<feature type="region of interest" description="Disordered" evidence="1">
    <location>
        <begin position="1"/>
        <end position="35"/>
    </location>
</feature>
<gene>
    <name evidence="2" type="ORF">TOA249_LOCUS31854</name>
</gene>
<accession>A0A821W3F2</accession>
<dbReference type="EMBL" id="CAJOBS010006938">
    <property type="protein sequence ID" value="CAF4917504.1"/>
    <property type="molecule type" value="Genomic_DNA"/>
</dbReference>
<sequence>DSTTTSSCTSKEKSKPHSSKSQIDTHGAAASTSKKSGINSITGQMFDVKISASINEANLTYLLILFEINDSSEEIKDVSK</sequence>
<feature type="non-terminal residue" evidence="2">
    <location>
        <position position="1"/>
    </location>
</feature>
<dbReference type="AlphaFoldDB" id="A0A821W3F2"/>
<dbReference type="Proteomes" id="UP000663838">
    <property type="component" value="Unassembled WGS sequence"/>
</dbReference>
<protein>
    <submittedName>
        <fullName evidence="2">Uncharacterized protein</fullName>
    </submittedName>
</protein>
<evidence type="ECO:0000313" key="2">
    <source>
        <dbReference type="EMBL" id="CAF4917504.1"/>
    </source>
</evidence>
<evidence type="ECO:0000256" key="1">
    <source>
        <dbReference type="SAM" id="MobiDB-lite"/>
    </source>
</evidence>
<name>A0A821W3F2_9BILA</name>
<evidence type="ECO:0000313" key="3">
    <source>
        <dbReference type="Proteomes" id="UP000663838"/>
    </source>
</evidence>
<comment type="caution">
    <text evidence="2">The sequence shown here is derived from an EMBL/GenBank/DDBJ whole genome shotgun (WGS) entry which is preliminary data.</text>
</comment>
<proteinExistence type="predicted"/>